<accession>A0A077P8G8</accession>
<name>A0A077P8G8_XENBV</name>
<dbReference type="HOGENOM" id="CLU_3223985_0_0_6"/>
<dbReference type="GO" id="GO:0004364">
    <property type="term" value="F:glutathione transferase activity"/>
    <property type="evidence" value="ECO:0007669"/>
    <property type="project" value="UniProtKB-EC"/>
</dbReference>
<dbReference type="Proteomes" id="UP000028483">
    <property type="component" value="Unassembled WGS sequence"/>
</dbReference>
<gene>
    <name evidence="1" type="ORF">XBO1_2110049</name>
</gene>
<evidence type="ECO:0000313" key="2">
    <source>
        <dbReference type="Proteomes" id="UP000028483"/>
    </source>
</evidence>
<dbReference type="AlphaFoldDB" id="A0A077P8G8"/>
<organism evidence="1 2">
    <name type="scientific">Xenorhabdus bovienii str. oregonense</name>
    <dbReference type="NCBI Taxonomy" id="1398202"/>
    <lineage>
        <taxon>Bacteria</taxon>
        <taxon>Pseudomonadati</taxon>
        <taxon>Pseudomonadota</taxon>
        <taxon>Gammaproteobacteria</taxon>
        <taxon>Enterobacterales</taxon>
        <taxon>Morganellaceae</taxon>
        <taxon>Xenorhabdus</taxon>
    </lineage>
</organism>
<protein>
    <submittedName>
        <fullName evidence="1">Glutathione transferase FosA</fullName>
        <ecNumber evidence="1">2.5.1.18</ecNumber>
    </submittedName>
</protein>
<reference evidence="1" key="1">
    <citation type="submission" date="2013-07" db="EMBL/GenBank/DDBJ databases">
        <title>Sub-species coevolution in mutualistic symbiosis.</title>
        <authorList>
            <person name="Murfin K."/>
            <person name="Klassen J."/>
            <person name="Lee M."/>
            <person name="Forst S."/>
            <person name="Stock P."/>
            <person name="Goodrich-Blair H."/>
        </authorList>
    </citation>
    <scope>NUCLEOTIDE SEQUENCE [LARGE SCALE GENOMIC DNA]</scope>
    <source>
        <strain evidence="1">Oregonense</strain>
    </source>
</reference>
<sequence>MSAGEGESIYLLATDGHQLEVHIGSLASCLNTLRKTPYKGLEWY</sequence>
<dbReference type="EC" id="2.5.1.18" evidence="1"/>
<dbReference type="EMBL" id="CBSX010000126">
    <property type="protein sequence ID" value="CDH06046.1"/>
    <property type="molecule type" value="Genomic_DNA"/>
</dbReference>
<proteinExistence type="predicted"/>
<comment type="caution">
    <text evidence="1">The sequence shown here is derived from an EMBL/GenBank/DDBJ whole genome shotgun (WGS) entry which is preliminary data.</text>
</comment>
<evidence type="ECO:0000313" key="1">
    <source>
        <dbReference type="EMBL" id="CDH06046.1"/>
    </source>
</evidence>
<keyword evidence="1" id="KW-0808">Transferase</keyword>